<dbReference type="GO" id="GO:0045842">
    <property type="term" value="P:positive regulation of mitotic metaphase/anaphase transition"/>
    <property type="evidence" value="ECO:0007669"/>
    <property type="project" value="TreeGrafter"/>
</dbReference>
<comment type="similarity">
    <text evidence="1">Belongs to the APC5 family.</text>
</comment>
<proteinExistence type="inferred from homology"/>
<comment type="caution">
    <text evidence="8">The sequence shown here is derived from an EMBL/GenBank/DDBJ whole genome shotgun (WGS) entry which is preliminary data.</text>
</comment>
<evidence type="ECO:0000256" key="1">
    <source>
        <dbReference type="ARBA" id="ARBA00007450"/>
    </source>
</evidence>
<keyword evidence="3" id="KW-0132">Cell division</keyword>
<sequence length="827" mass="92248">MARYLTPAKIGLLALIELYADEAVTADAILPVLSFITSHLVDTATNLSSSPWHKAERTANLVTDIYEFEKVLSPHPVVLGMPGRRLWDSFLQKLWDINSLDAMHEFFSRLRLLLQPTKEELRRIAQETGQMPEPDGGIRLCKTSIFGIFVRRCQLEFARLRFHDSADLWKSFVRYRQPTAQYLKKKNPAFEKLSFDQVLLVGELEDPDFEGLAAAVYGDGLVGSSSAALPISTDDLEGLLEFQVEQMQQYGNRVPLETRQKLQDLMQDSLLTPSVSHYVKFLDSWRAGDLPNAFDYLHRYFDYTMQNRDRLFYQYALMNLAVLQAEFGCYAEAVDAMLQTVSTARENRDMTCLNFALNWLFHFGRAHPSLVAHIDPASTLGSAKETLAFLRVRAKETGMWTLWSSVLLSEAKLTLSNGESVATALENVVRASQVIVERNARNMFAPHLMLVASLWDRLGLSNLSTVTCEVALRAHAPHGVFEDELRLTCKLAMDLAGRGRYDDALRLLDDKLNPDGTLVTTSTTTPSASAAPHTLRAGKPQQYWRKYRGIIKLRRDLARSDLDGASDLLSQLLQSKFDDLEPDMALSIDLLHVDYLTRLGDLPRAFSLVEDLLARTSDEIPPAQPTDSTTTTPTPDIAFRIRLLLAKANLYIRSNHPTRAFSLATRAASLAHRSRLLPLLWHSVASLSSILTSLSEFSASSRLLCAALPRALEYDDTHLAATLYASLADAEMGLAGQAAPGSRTRTEHLTRANDALDRAFAYFAEVEESVRAREVIAKRAAVMKVLGEKALAAQYSAKYVALVEREEARRKGSGVEVVGRSSGLFTT</sequence>
<dbReference type="OrthoDB" id="2504561at2759"/>
<evidence type="ECO:0000256" key="6">
    <source>
        <dbReference type="ARBA" id="ARBA00023306"/>
    </source>
</evidence>
<dbReference type="Proteomes" id="UP000028545">
    <property type="component" value="Unassembled WGS sequence"/>
</dbReference>
<name>A0A084G653_PSEDA</name>
<dbReference type="GO" id="GO:0070979">
    <property type="term" value="P:protein K11-linked ubiquitination"/>
    <property type="evidence" value="ECO:0007669"/>
    <property type="project" value="TreeGrafter"/>
</dbReference>
<dbReference type="GO" id="GO:0031145">
    <property type="term" value="P:anaphase-promoting complex-dependent catabolic process"/>
    <property type="evidence" value="ECO:0007669"/>
    <property type="project" value="TreeGrafter"/>
</dbReference>
<evidence type="ECO:0000256" key="2">
    <source>
        <dbReference type="ARBA" id="ARBA00016066"/>
    </source>
</evidence>
<dbReference type="PANTHER" id="PTHR12830">
    <property type="entry name" value="ANAPHASE-PROMOTING COMPLEX SUBUNIT 5"/>
    <property type="match status" value="1"/>
</dbReference>
<keyword evidence="6" id="KW-0131">Cell cycle</keyword>
<evidence type="ECO:0000259" key="7">
    <source>
        <dbReference type="Pfam" id="PF12862"/>
    </source>
</evidence>
<organism evidence="8 9">
    <name type="scientific">Pseudallescheria apiosperma</name>
    <name type="common">Scedosporium apiospermum</name>
    <dbReference type="NCBI Taxonomy" id="563466"/>
    <lineage>
        <taxon>Eukaryota</taxon>
        <taxon>Fungi</taxon>
        <taxon>Dikarya</taxon>
        <taxon>Ascomycota</taxon>
        <taxon>Pezizomycotina</taxon>
        <taxon>Sordariomycetes</taxon>
        <taxon>Hypocreomycetidae</taxon>
        <taxon>Microascales</taxon>
        <taxon>Microascaceae</taxon>
        <taxon>Scedosporium</taxon>
    </lineage>
</organism>
<evidence type="ECO:0000256" key="5">
    <source>
        <dbReference type="ARBA" id="ARBA00022786"/>
    </source>
</evidence>
<dbReference type="HOGENOM" id="CLU_010478_0_0_1"/>
<dbReference type="InterPro" id="IPR026000">
    <property type="entry name" value="Apc5_dom"/>
</dbReference>
<dbReference type="GO" id="GO:0005680">
    <property type="term" value="C:anaphase-promoting complex"/>
    <property type="evidence" value="ECO:0007669"/>
    <property type="project" value="InterPro"/>
</dbReference>
<protein>
    <recommendedName>
        <fullName evidence="2">Anaphase-promoting complex subunit 5</fullName>
    </recommendedName>
</protein>
<dbReference type="RefSeq" id="XP_016642614.1">
    <property type="nucleotide sequence ID" value="XM_016787599.1"/>
</dbReference>
<gene>
    <name evidence="8" type="ORF">SAPIO_CDS5232</name>
</gene>
<keyword evidence="4" id="KW-0498">Mitosis</keyword>
<evidence type="ECO:0000256" key="3">
    <source>
        <dbReference type="ARBA" id="ARBA00022618"/>
    </source>
</evidence>
<feature type="domain" description="Anaphase-promoting complex subunit 5" evidence="7">
    <location>
        <begin position="277"/>
        <end position="366"/>
    </location>
</feature>
<dbReference type="PANTHER" id="PTHR12830:SF9">
    <property type="entry name" value="ANAPHASE-PROMOTING COMPLEX SUBUNIT 5"/>
    <property type="match status" value="1"/>
</dbReference>
<accession>A0A084G653</accession>
<dbReference type="InterPro" id="IPR037679">
    <property type="entry name" value="Apc5"/>
</dbReference>
<dbReference type="Pfam" id="PF12862">
    <property type="entry name" value="ANAPC5"/>
    <property type="match status" value="1"/>
</dbReference>
<dbReference type="KEGG" id="sapo:SAPIO_CDS5232"/>
<keyword evidence="9" id="KW-1185">Reference proteome</keyword>
<dbReference type="VEuPathDB" id="FungiDB:SAPIO_CDS5232"/>
<evidence type="ECO:0000256" key="4">
    <source>
        <dbReference type="ARBA" id="ARBA00022776"/>
    </source>
</evidence>
<dbReference type="GeneID" id="27724304"/>
<keyword evidence="5" id="KW-0833">Ubl conjugation pathway</keyword>
<dbReference type="OMA" id="DANMGMA"/>
<dbReference type="GO" id="GO:0051301">
    <property type="term" value="P:cell division"/>
    <property type="evidence" value="ECO:0007669"/>
    <property type="project" value="UniProtKB-KW"/>
</dbReference>
<dbReference type="AlphaFoldDB" id="A0A084G653"/>
<evidence type="ECO:0000313" key="8">
    <source>
        <dbReference type="EMBL" id="KEZ42815.1"/>
    </source>
</evidence>
<dbReference type="EMBL" id="JOWA01000098">
    <property type="protein sequence ID" value="KEZ42815.1"/>
    <property type="molecule type" value="Genomic_DNA"/>
</dbReference>
<evidence type="ECO:0000313" key="9">
    <source>
        <dbReference type="Proteomes" id="UP000028545"/>
    </source>
</evidence>
<reference evidence="8 9" key="1">
    <citation type="journal article" date="2014" name="Genome Announc.">
        <title>Draft genome sequence of the pathogenic fungus Scedosporium apiospermum.</title>
        <authorList>
            <person name="Vandeputte P."/>
            <person name="Ghamrawi S."/>
            <person name="Rechenmann M."/>
            <person name="Iltis A."/>
            <person name="Giraud S."/>
            <person name="Fleury M."/>
            <person name="Thornton C."/>
            <person name="Delhaes L."/>
            <person name="Meyer W."/>
            <person name="Papon N."/>
            <person name="Bouchara J.P."/>
        </authorList>
    </citation>
    <scope>NUCLEOTIDE SEQUENCE [LARGE SCALE GENOMIC DNA]</scope>
    <source>
        <strain evidence="8 9">IHEM 14462</strain>
    </source>
</reference>